<dbReference type="GeneID" id="83882085"/>
<keyword evidence="3" id="KW-1133">Transmembrane helix</keyword>
<proteinExistence type="predicted"/>
<comment type="subcellular location">
    <subcellularLocation>
        <location evidence="1">Membrane</location>
        <topology evidence="1">Single-pass membrane protein</topology>
    </subcellularLocation>
</comment>
<dbReference type="RefSeq" id="WP_058312280.1">
    <property type="nucleotide sequence ID" value="NZ_CYTW01000004.1"/>
</dbReference>
<feature type="compositionally biased region" description="Polar residues" evidence="5">
    <location>
        <begin position="188"/>
        <end position="197"/>
    </location>
</feature>
<evidence type="ECO:0000313" key="9">
    <source>
        <dbReference type="Proteomes" id="UP000051870"/>
    </source>
</evidence>
<organism evidence="8 9">
    <name type="scientific">Shimia thalassica</name>
    <dbReference type="NCBI Taxonomy" id="1715693"/>
    <lineage>
        <taxon>Bacteria</taxon>
        <taxon>Pseudomonadati</taxon>
        <taxon>Pseudomonadota</taxon>
        <taxon>Alphaproteobacteria</taxon>
        <taxon>Rhodobacterales</taxon>
        <taxon>Roseobacteraceae</taxon>
    </lineage>
</organism>
<keyword evidence="2" id="KW-0812">Transmembrane</keyword>
<dbReference type="NCBIfam" id="TIGR01352">
    <property type="entry name" value="tonB_Cterm"/>
    <property type="match status" value="1"/>
</dbReference>
<evidence type="ECO:0000256" key="4">
    <source>
        <dbReference type="ARBA" id="ARBA00023136"/>
    </source>
</evidence>
<evidence type="ECO:0000256" key="2">
    <source>
        <dbReference type="ARBA" id="ARBA00022692"/>
    </source>
</evidence>
<dbReference type="InterPro" id="IPR006260">
    <property type="entry name" value="TonB/TolA_C"/>
</dbReference>
<sequence>MRTLTEISAFCALAVLAHLALVAPPSDAGAESAGDGGEDLLQMMASNASTKALVETWDKPPEIDVALAETPMTPPSPTSFETPQQTMPQKMPALSQPMPSPVPSMAMPVTSLDAPPLPIASPSAPPKSTPVSKPAEVKPVDQPEAKPSPPAKPKPKAQSEASIRVEARKAAGDGGKTAKGNKGKAETASLSKSQKTSLLEKWSRQVRARVARRAPKGVGKGRAVVRIKVSSTGQLLHADLVQSSGNQKVDRHVLVAVKKASPYPRPPKGLKVSSAFFDVPIKSR</sequence>
<keyword evidence="6" id="KW-0732">Signal</keyword>
<evidence type="ECO:0000256" key="3">
    <source>
        <dbReference type="ARBA" id="ARBA00022989"/>
    </source>
</evidence>
<dbReference type="STRING" id="1715693.PH7735_03096"/>
<protein>
    <recommendedName>
        <fullName evidence="7">TonB C-terminal domain-containing protein</fullName>
    </recommendedName>
</protein>
<feature type="signal peptide" evidence="6">
    <location>
        <begin position="1"/>
        <end position="28"/>
    </location>
</feature>
<evidence type="ECO:0000256" key="1">
    <source>
        <dbReference type="ARBA" id="ARBA00004167"/>
    </source>
</evidence>
<keyword evidence="4" id="KW-0472">Membrane</keyword>
<evidence type="ECO:0000256" key="5">
    <source>
        <dbReference type="SAM" id="MobiDB-lite"/>
    </source>
</evidence>
<dbReference type="GO" id="GO:0016020">
    <property type="term" value="C:membrane"/>
    <property type="evidence" value="ECO:0007669"/>
    <property type="project" value="UniProtKB-SubCell"/>
</dbReference>
<evidence type="ECO:0000313" key="8">
    <source>
        <dbReference type="EMBL" id="CUK07350.1"/>
    </source>
</evidence>
<feature type="compositionally biased region" description="Basic and acidic residues" evidence="5">
    <location>
        <begin position="135"/>
        <end position="144"/>
    </location>
</feature>
<dbReference type="Pfam" id="PF13103">
    <property type="entry name" value="TonB_2"/>
    <property type="match status" value="1"/>
</dbReference>
<dbReference type="Gene3D" id="3.30.1150.10">
    <property type="match status" value="1"/>
</dbReference>
<feature type="domain" description="TonB C-terminal" evidence="7">
    <location>
        <begin position="195"/>
        <end position="284"/>
    </location>
</feature>
<feature type="region of interest" description="Disordered" evidence="5">
    <location>
        <begin position="68"/>
        <end position="201"/>
    </location>
</feature>
<dbReference type="PROSITE" id="PS52015">
    <property type="entry name" value="TONB_CTD"/>
    <property type="match status" value="1"/>
</dbReference>
<feature type="compositionally biased region" description="Pro residues" evidence="5">
    <location>
        <begin position="115"/>
        <end position="128"/>
    </location>
</feature>
<keyword evidence="9" id="KW-1185">Reference proteome</keyword>
<name>A0A0P1IDJ7_9RHOB</name>
<evidence type="ECO:0000256" key="6">
    <source>
        <dbReference type="SAM" id="SignalP"/>
    </source>
</evidence>
<dbReference type="GO" id="GO:0055085">
    <property type="term" value="P:transmembrane transport"/>
    <property type="evidence" value="ECO:0007669"/>
    <property type="project" value="InterPro"/>
</dbReference>
<dbReference type="EMBL" id="CYTW01000004">
    <property type="protein sequence ID" value="CUK07350.1"/>
    <property type="molecule type" value="Genomic_DNA"/>
</dbReference>
<dbReference type="AlphaFoldDB" id="A0A0P1IDJ7"/>
<feature type="chain" id="PRO_5006065140" description="TonB C-terminal domain-containing protein" evidence="6">
    <location>
        <begin position="29"/>
        <end position="284"/>
    </location>
</feature>
<reference evidence="9" key="1">
    <citation type="submission" date="2015-09" db="EMBL/GenBank/DDBJ databases">
        <authorList>
            <person name="Rodrigo-Torres Lidia"/>
            <person name="Arahal R.David."/>
        </authorList>
    </citation>
    <scope>NUCLEOTIDE SEQUENCE [LARGE SCALE GENOMIC DNA]</scope>
    <source>
        <strain evidence="9">CECT 7735</strain>
    </source>
</reference>
<gene>
    <name evidence="8" type="ORF">PH7735_03096</name>
</gene>
<feature type="compositionally biased region" description="Polar residues" evidence="5">
    <location>
        <begin position="78"/>
        <end position="88"/>
    </location>
</feature>
<evidence type="ECO:0000259" key="7">
    <source>
        <dbReference type="PROSITE" id="PS52015"/>
    </source>
</evidence>
<dbReference type="Proteomes" id="UP000051870">
    <property type="component" value="Unassembled WGS sequence"/>
</dbReference>
<dbReference type="InterPro" id="IPR037682">
    <property type="entry name" value="TonB_C"/>
</dbReference>
<accession>A0A0P1IDJ7</accession>
<dbReference type="SUPFAM" id="SSF74653">
    <property type="entry name" value="TolA/TonB C-terminal domain"/>
    <property type="match status" value="1"/>
</dbReference>